<comment type="caution">
    <text evidence="2">The sequence shown here is derived from an EMBL/GenBank/DDBJ whole genome shotgun (WGS) entry which is preliminary data.</text>
</comment>
<dbReference type="SUPFAM" id="SSF159245">
    <property type="entry name" value="AttH-like"/>
    <property type="match status" value="1"/>
</dbReference>
<proteinExistence type="predicted"/>
<keyword evidence="3" id="KW-1185">Reference proteome</keyword>
<dbReference type="AlphaFoldDB" id="A0A9P3Q8B6"/>
<accession>A0A9P3Q8B6</accession>
<dbReference type="EMBL" id="BRZI01000016">
    <property type="protein sequence ID" value="GLD30653.1"/>
    <property type="molecule type" value="Genomic_DNA"/>
</dbReference>
<sequence length="325" mass="35916">MDLNTVPRTGVPGWSETRWNGSWNPAEGVGIYLHVGRYRHDLDYWWAQIVTYLPDGRLTVDRRWGRNTNEAGLTLQDFDLTMTETGWTCSYDSVAQVTTTARLATGVRGSSAPVVRVCFDVEAVGRHREWDMYAGRDAIGEIAGDMHIQQSFSTTGTLRAGDEHYRLDGIGFKDHSAGSRIIDGWYRHHYLMLVADSWTAHMLTMMPGPGAKSSLGVLMRDGIDTAITGFDMPELADSAGGPVHGPVVFELATGERHEFDSELIHAMPVTITEDNDNLNGIDWENSGDPIVLIEGKGRLTGSDGSVVYGFHERSARRSLVARPHP</sequence>
<evidence type="ECO:0000313" key="2">
    <source>
        <dbReference type="EMBL" id="GLD30653.1"/>
    </source>
</evidence>
<evidence type="ECO:0000313" key="3">
    <source>
        <dbReference type="Proteomes" id="UP001064782"/>
    </source>
</evidence>
<dbReference type="EMBL" id="BRXE01000011">
    <property type="protein sequence ID" value="GLB82409.1"/>
    <property type="molecule type" value="Genomic_DNA"/>
</dbReference>
<organism evidence="2 3">
    <name type="scientific">Mycobacterium kiyosense</name>
    <dbReference type="NCBI Taxonomy" id="2871094"/>
    <lineage>
        <taxon>Bacteria</taxon>
        <taxon>Bacillati</taxon>
        <taxon>Actinomycetota</taxon>
        <taxon>Actinomycetes</taxon>
        <taxon>Mycobacteriales</taxon>
        <taxon>Mycobacteriaceae</taxon>
        <taxon>Mycobacterium</taxon>
    </lineage>
</organism>
<reference evidence="2" key="1">
    <citation type="submission" date="2022-08" db="EMBL/GenBank/DDBJ databases">
        <title>Mycobacterium kiyosense sp. nov., scotochromogenic slow-glowing species isolated from respiratory specimens.</title>
        <authorList>
            <person name="Fukano H."/>
            <person name="Kazumi Y."/>
            <person name="Sakagami N."/>
            <person name="Ato M."/>
            <person name="Mitarai S."/>
            <person name="Hoshino Y."/>
        </authorList>
    </citation>
    <scope>NUCLEOTIDE SEQUENCE</scope>
    <source>
        <strain evidence="2">1413</strain>
        <strain evidence="1">SRL2020-028</strain>
    </source>
</reference>
<evidence type="ECO:0008006" key="4">
    <source>
        <dbReference type="Google" id="ProtNLM"/>
    </source>
</evidence>
<evidence type="ECO:0000313" key="1">
    <source>
        <dbReference type="EMBL" id="GLB82409.1"/>
    </source>
</evidence>
<gene>
    <name evidence="2" type="ORF">Mkiyose1413_25360</name>
    <name evidence="1" type="ORF">SRL2020028_16650</name>
</gene>
<name>A0A9P3Q8B6_9MYCO</name>
<protein>
    <recommendedName>
        <fullName evidence="4">AttH domain-containing protein</fullName>
    </recommendedName>
</protein>
<dbReference type="RefSeq" id="WP_236979443.1">
    <property type="nucleotide sequence ID" value="NZ_BRXE01000011.1"/>
</dbReference>
<dbReference type="GeneID" id="83630456"/>
<dbReference type="Proteomes" id="UP001165663">
    <property type="component" value="Unassembled WGS sequence"/>
</dbReference>
<dbReference type="Proteomes" id="UP001064782">
    <property type="component" value="Unassembled WGS sequence"/>
</dbReference>